<reference evidence="1 2" key="1">
    <citation type="submission" date="2016-10" db="EMBL/GenBank/DDBJ databases">
        <authorList>
            <person name="de Groot N.N."/>
        </authorList>
    </citation>
    <scope>NUCLEOTIDE SEQUENCE [LARGE SCALE GENOMIC DNA]</scope>
    <source>
        <strain evidence="1 2">DSM 569</strain>
    </source>
</reference>
<evidence type="ECO:0000313" key="2">
    <source>
        <dbReference type="Proteomes" id="UP000183404"/>
    </source>
</evidence>
<gene>
    <name evidence="1" type="ORF">SAMN04244560_01013</name>
</gene>
<name>A0A1G7MRR0_THETY</name>
<accession>A0A1G7MRR0</accession>
<sequence length="140" mass="17231">MEEDKIRQKVVYWPNGSIRREAWYKGSWLHRENGPAWIEYTEDGRIIEERWYKNNKLDRDDGPAIIKYYPNGRKKLEVWYKGNFLHREDGPAWIEYDINDNIIEKRYYLKDGKIPEELFMKYKGINDIIKEQRMKRRISL</sequence>
<dbReference type="Gene3D" id="3.90.930.1">
    <property type="match status" value="1"/>
</dbReference>
<organism evidence="1 2">
    <name type="scientific">Thermoanaerobacter thermohydrosulfuricus</name>
    <name type="common">Clostridium thermohydrosulfuricum</name>
    <dbReference type="NCBI Taxonomy" id="1516"/>
    <lineage>
        <taxon>Bacteria</taxon>
        <taxon>Bacillati</taxon>
        <taxon>Bacillota</taxon>
        <taxon>Clostridia</taxon>
        <taxon>Thermoanaerobacterales</taxon>
        <taxon>Thermoanaerobacteraceae</taxon>
        <taxon>Thermoanaerobacter</taxon>
    </lineage>
</organism>
<dbReference type="AlphaFoldDB" id="A0A1G7MRR0"/>
<protein>
    <recommendedName>
        <fullName evidence="3">MORN repeat variant</fullName>
    </recommendedName>
</protein>
<dbReference type="RefSeq" id="WP_074592428.1">
    <property type="nucleotide sequence ID" value="NZ_FNBS01000019.1"/>
</dbReference>
<proteinExistence type="predicted"/>
<dbReference type="Proteomes" id="UP000183404">
    <property type="component" value="Unassembled WGS sequence"/>
</dbReference>
<evidence type="ECO:0008006" key="3">
    <source>
        <dbReference type="Google" id="ProtNLM"/>
    </source>
</evidence>
<evidence type="ECO:0000313" key="1">
    <source>
        <dbReference type="EMBL" id="SDF64528.1"/>
    </source>
</evidence>
<dbReference type="SUPFAM" id="SSF82185">
    <property type="entry name" value="Histone H3 K4-specific methyltransferase SET7/9 N-terminal domain"/>
    <property type="match status" value="1"/>
</dbReference>
<dbReference type="EMBL" id="FNBS01000019">
    <property type="protein sequence ID" value="SDF64528.1"/>
    <property type="molecule type" value="Genomic_DNA"/>
</dbReference>